<accession>A0ABN2X430</accession>
<feature type="region of interest" description="Disordered" evidence="1">
    <location>
        <begin position="1"/>
        <end position="28"/>
    </location>
</feature>
<gene>
    <name evidence="2" type="ORF">GCM10009823_28750</name>
</gene>
<protein>
    <recommendedName>
        <fullName evidence="4">DUF222 domain-containing protein</fullName>
    </recommendedName>
</protein>
<comment type="caution">
    <text evidence="2">The sequence shown here is derived from an EMBL/GenBank/DDBJ whole genome shotgun (WGS) entry which is preliminary data.</text>
</comment>
<evidence type="ECO:0000313" key="2">
    <source>
        <dbReference type="EMBL" id="GAA2104204.1"/>
    </source>
</evidence>
<evidence type="ECO:0008006" key="4">
    <source>
        <dbReference type="Google" id="ProtNLM"/>
    </source>
</evidence>
<keyword evidence="3" id="KW-1185">Reference proteome</keyword>
<proteinExistence type="predicted"/>
<feature type="region of interest" description="Disordered" evidence="1">
    <location>
        <begin position="245"/>
        <end position="320"/>
    </location>
</feature>
<dbReference type="EMBL" id="BAAAPZ010000017">
    <property type="protein sequence ID" value="GAA2104204.1"/>
    <property type="molecule type" value="Genomic_DNA"/>
</dbReference>
<organism evidence="2 3">
    <name type="scientific">Brevibacterium salitolerans</name>
    <dbReference type="NCBI Taxonomy" id="1403566"/>
    <lineage>
        <taxon>Bacteria</taxon>
        <taxon>Bacillati</taxon>
        <taxon>Actinomycetota</taxon>
        <taxon>Actinomycetes</taxon>
        <taxon>Micrococcales</taxon>
        <taxon>Brevibacteriaceae</taxon>
        <taxon>Brevibacterium</taxon>
    </lineage>
</organism>
<sequence length="424" mass="43958">MSSAFGIPATGPEIAPGVEHNPELSQESLEELTPFLEEEGIDLDDPSSIDPDRLDAALARATRRRNDLLFSAEGERRLQSIALLGEIAEAVIAGQLPVAQALLRAVEPDPTPALPSVAQVIGTALELIDTWHADAELTPASMLIPVPKVPKKTGWDRRSRNAAVDVLAIARKGRARDSLGSLILRYAGTAVLEGSALAVTGFFLAAAKRTGADAAALGQELLLREAPGVTSLREVFSAPEPVRADSLAAPASDPELRPETVRPQESAGRVSTAPAAAAEPVPEAVEAQANASPEVPVASGTEAVPGGESDSGHAAPAAAEAPAAQGEAVLALLEWMGAGQPIARSGGLRRADIEPVAALLGINAKGVNRRVQNEPGDSTVYAMSMAEVPELASWWQELLDSQIIETTATRVKPGPAATSLREGA</sequence>
<dbReference type="Proteomes" id="UP001500984">
    <property type="component" value="Unassembled WGS sequence"/>
</dbReference>
<evidence type="ECO:0000313" key="3">
    <source>
        <dbReference type="Proteomes" id="UP001500984"/>
    </source>
</evidence>
<dbReference type="RefSeq" id="WP_291798919.1">
    <property type="nucleotide sequence ID" value="NZ_BAAAPZ010000017.1"/>
</dbReference>
<name>A0ABN2X430_9MICO</name>
<feature type="compositionally biased region" description="Low complexity" evidence="1">
    <location>
        <begin position="273"/>
        <end position="291"/>
    </location>
</feature>
<evidence type="ECO:0000256" key="1">
    <source>
        <dbReference type="SAM" id="MobiDB-lite"/>
    </source>
</evidence>
<reference evidence="2 3" key="1">
    <citation type="journal article" date="2019" name="Int. J. Syst. Evol. Microbiol.">
        <title>The Global Catalogue of Microorganisms (GCM) 10K type strain sequencing project: providing services to taxonomists for standard genome sequencing and annotation.</title>
        <authorList>
            <consortium name="The Broad Institute Genomics Platform"/>
            <consortium name="The Broad Institute Genome Sequencing Center for Infectious Disease"/>
            <person name="Wu L."/>
            <person name="Ma J."/>
        </authorList>
    </citation>
    <scope>NUCLEOTIDE SEQUENCE [LARGE SCALE GENOMIC DNA]</scope>
    <source>
        <strain evidence="2 3">JCM 15900</strain>
    </source>
</reference>